<keyword evidence="4" id="KW-0812">Transmembrane</keyword>
<sequence>MRGLAVQARASTRTEQQTKQQEPAVVALERPQQQQQQQLPSFLPQQVHQALQPALPVIRSIAKKVGSVDPRIRGLVLLNIMTFVMGTNWVVLKESNEAFDPVVFTSLRFTLAAAAFTPFIRKGLANPAVRKAGMEIGMWTALGYLAQSWALSLTPASRASLLSTFTVIGVPCLAGLSGQKVKPLVWACGLAALVGTTLLEQGGGEPPNVGDLLSIISALFFAMQLFRTEQISRKLPEGSALPLMSIIVSTVAAASMAAAAAVHWQDAAAAAGSLGHVLVGGLRAIAPWIDTGSDTAQPLMELLYTSFCSTDLVLLIELLALQDVSSTEAALVYSLEPVSGALLAYCFLGERWGPMGWCGAAVILIASLATQLGGALDDNDGSKPGGDGEKEAQATS</sequence>
<keyword evidence="5" id="KW-1133">Transmembrane helix</keyword>
<evidence type="ECO:0000256" key="3">
    <source>
        <dbReference type="ARBA" id="ARBA00022475"/>
    </source>
</evidence>
<dbReference type="Proteomes" id="UP001244341">
    <property type="component" value="Chromosome 11b"/>
</dbReference>
<feature type="region of interest" description="Disordered" evidence="7">
    <location>
        <begin position="1"/>
        <end position="22"/>
    </location>
</feature>
<dbReference type="PANTHER" id="PTHR42920">
    <property type="entry name" value="OS03G0707200 PROTEIN-RELATED"/>
    <property type="match status" value="1"/>
</dbReference>
<evidence type="ECO:0000313" key="10">
    <source>
        <dbReference type="Proteomes" id="UP001244341"/>
    </source>
</evidence>
<reference evidence="9 10" key="1">
    <citation type="submission" date="2023-05" db="EMBL/GenBank/DDBJ databases">
        <title>A 100% complete, gapless, phased diploid assembly of the Scenedesmus obliquus UTEX 3031 genome.</title>
        <authorList>
            <person name="Biondi T.C."/>
            <person name="Hanschen E.R."/>
            <person name="Kwon T."/>
            <person name="Eng W."/>
            <person name="Kruse C.P.S."/>
            <person name="Koehler S.I."/>
            <person name="Kunde Y."/>
            <person name="Gleasner C.D."/>
            <person name="You Mak K.T."/>
            <person name="Polle J."/>
            <person name="Hovde B.T."/>
            <person name="Starkenburg S.R."/>
        </authorList>
    </citation>
    <scope>NUCLEOTIDE SEQUENCE [LARGE SCALE GENOMIC DNA]</scope>
    <source>
        <strain evidence="9 10">DOE0152z</strain>
    </source>
</reference>
<evidence type="ECO:0000256" key="4">
    <source>
        <dbReference type="ARBA" id="ARBA00022692"/>
    </source>
</evidence>
<evidence type="ECO:0000256" key="2">
    <source>
        <dbReference type="ARBA" id="ARBA00007635"/>
    </source>
</evidence>
<feature type="compositionally biased region" description="Basic and acidic residues" evidence="7">
    <location>
        <begin position="386"/>
        <end position="396"/>
    </location>
</feature>
<gene>
    <name evidence="9" type="ORF">OEZ85_005752</name>
</gene>
<keyword evidence="3" id="KW-1003">Cell membrane</keyword>
<evidence type="ECO:0000256" key="1">
    <source>
        <dbReference type="ARBA" id="ARBA00004651"/>
    </source>
</evidence>
<keyword evidence="6" id="KW-0472">Membrane</keyword>
<comment type="subcellular location">
    <subcellularLocation>
        <location evidence="1">Cell membrane</location>
        <topology evidence="1">Multi-pass membrane protein</topology>
    </subcellularLocation>
</comment>
<evidence type="ECO:0000313" key="9">
    <source>
        <dbReference type="EMBL" id="WIA19849.1"/>
    </source>
</evidence>
<dbReference type="InterPro" id="IPR037185">
    <property type="entry name" value="EmrE-like"/>
</dbReference>
<dbReference type="PANTHER" id="PTHR42920:SF26">
    <property type="entry name" value="OS03G0707200 PROTEIN"/>
    <property type="match status" value="1"/>
</dbReference>
<dbReference type="Pfam" id="PF00892">
    <property type="entry name" value="EamA"/>
    <property type="match status" value="2"/>
</dbReference>
<evidence type="ECO:0000256" key="5">
    <source>
        <dbReference type="ARBA" id="ARBA00022989"/>
    </source>
</evidence>
<keyword evidence="10" id="KW-1185">Reference proteome</keyword>
<feature type="region of interest" description="Disordered" evidence="7">
    <location>
        <begin position="377"/>
        <end position="396"/>
    </location>
</feature>
<evidence type="ECO:0000259" key="8">
    <source>
        <dbReference type="Pfam" id="PF00892"/>
    </source>
</evidence>
<proteinExistence type="inferred from homology"/>
<protein>
    <recommendedName>
        <fullName evidence="8">EamA domain-containing protein</fullName>
    </recommendedName>
</protein>
<organism evidence="9 10">
    <name type="scientific">Tetradesmus obliquus</name>
    <name type="common">Green alga</name>
    <name type="synonym">Acutodesmus obliquus</name>
    <dbReference type="NCBI Taxonomy" id="3088"/>
    <lineage>
        <taxon>Eukaryota</taxon>
        <taxon>Viridiplantae</taxon>
        <taxon>Chlorophyta</taxon>
        <taxon>core chlorophytes</taxon>
        <taxon>Chlorophyceae</taxon>
        <taxon>CS clade</taxon>
        <taxon>Sphaeropleales</taxon>
        <taxon>Scenedesmaceae</taxon>
        <taxon>Tetradesmus</taxon>
    </lineage>
</organism>
<dbReference type="EMBL" id="CP126218">
    <property type="protein sequence ID" value="WIA19849.1"/>
    <property type="molecule type" value="Genomic_DNA"/>
</dbReference>
<feature type="compositionally biased region" description="Polar residues" evidence="7">
    <location>
        <begin position="9"/>
        <end position="21"/>
    </location>
</feature>
<dbReference type="InterPro" id="IPR051258">
    <property type="entry name" value="Diverse_Substrate_Transporter"/>
</dbReference>
<comment type="similarity">
    <text evidence="2">Belongs to the drug/metabolite transporter (DMT) superfamily. Plant drug/metabolite exporter (P-DME) (TC 2.A.7.4) family.</text>
</comment>
<evidence type="ECO:0000256" key="7">
    <source>
        <dbReference type="SAM" id="MobiDB-lite"/>
    </source>
</evidence>
<dbReference type="InterPro" id="IPR000620">
    <property type="entry name" value="EamA_dom"/>
</dbReference>
<dbReference type="SUPFAM" id="SSF103481">
    <property type="entry name" value="Multidrug resistance efflux transporter EmrE"/>
    <property type="match status" value="2"/>
</dbReference>
<name>A0ABY8UFM1_TETOB</name>
<evidence type="ECO:0000256" key="6">
    <source>
        <dbReference type="ARBA" id="ARBA00023136"/>
    </source>
</evidence>
<feature type="domain" description="EamA" evidence="8">
    <location>
        <begin position="260"/>
        <end position="368"/>
    </location>
</feature>
<feature type="domain" description="EamA" evidence="8">
    <location>
        <begin position="73"/>
        <end position="199"/>
    </location>
</feature>
<accession>A0ABY8UFM1</accession>